<organism evidence="1 2">
    <name type="scientific">Mycoavidus cysteinexigens</name>
    <dbReference type="NCBI Taxonomy" id="1553431"/>
    <lineage>
        <taxon>Bacteria</taxon>
        <taxon>Pseudomonadati</taxon>
        <taxon>Pseudomonadota</taxon>
        <taxon>Betaproteobacteria</taxon>
        <taxon>Burkholderiales</taxon>
        <taxon>Burkholderiaceae</taxon>
        <taxon>Mycoavidus</taxon>
    </lineage>
</organism>
<dbReference type="PANTHER" id="PTHR38767:SF1">
    <property type="entry name" value="DNA POLYMERASE III SUBUNIT CHI"/>
    <property type="match status" value="1"/>
</dbReference>
<sequence>MTQIDFHTHVGDPLDYACRLARKVYAAGQPLLVLAEPALLRVFDARLWTFSALEFIPHCMADDALCAVTPIVLATQAKPALYGRILLNLGTVVASDFAQFTRVLEVVGSGADELAAARDRYRFYREQGYQPNSYKRGD</sequence>
<protein>
    <submittedName>
        <fullName evidence="1">DNA polymerase III subunit chi</fullName>
    </submittedName>
</protein>
<name>A0A2Z6EVM4_9BURK</name>
<dbReference type="GO" id="GO:0006260">
    <property type="term" value="P:DNA replication"/>
    <property type="evidence" value="ECO:0007669"/>
    <property type="project" value="InterPro"/>
</dbReference>
<accession>A0A2Z6EVM4</accession>
<keyword evidence="2" id="KW-1185">Reference proteome</keyword>
<dbReference type="InterPro" id="IPR007459">
    <property type="entry name" value="DNA_pol3_chi"/>
</dbReference>
<dbReference type="PANTHER" id="PTHR38767">
    <property type="entry name" value="DNA POLYMERASE III SUBUNIT CHI"/>
    <property type="match status" value="1"/>
</dbReference>
<dbReference type="GO" id="GO:0032298">
    <property type="term" value="P:positive regulation of DNA-templated DNA replication initiation"/>
    <property type="evidence" value="ECO:0007669"/>
    <property type="project" value="TreeGrafter"/>
</dbReference>
<dbReference type="Proteomes" id="UP000282597">
    <property type="component" value="Chromosome"/>
</dbReference>
<evidence type="ECO:0000313" key="2">
    <source>
        <dbReference type="Proteomes" id="UP000282597"/>
    </source>
</evidence>
<evidence type="ECO:0000313" key="1">
    <source>
        <dbReference type="EMBL" id="BBE09500.1"/>
    </source>
</evidence>
<dbReference type="AlphaFoldDB" id="A0A2Z6EVM4"/>
<dbReference type="Gene3D" id="3.40.50.10110">
    <property type="entry name" value="DNA polymerase III subunit chi"/>
    <property type="match status" value="1"/>
</dbReference>
<dbReference type="EMBL" id="AP018150">
    <property type="protein sequence ID" value="BBE09500.1"/>
    <property type="molecule type" value="Genomic_DNA"/>
</dbReference>
<gene>
    <name evidence="1" type="ORF">MCB1EB_1339</name>
</gene>
<dbReference type="NCBIfam" id="NF004348">
    <property type="entry name" value="PRK05728.1-5"/>
    <property type="match status" value="1"/>
</dbReference>
<dbReference type="Pfam" id="PF04364">
    <property type="entry name" value="DNA_pol3_chi"/>
    <property type="match status" value="1"/>
</dbReference>
<dbReference type="KEGG" id="mcys:MCB1EB_1339"/>
<dbReference type="SUPFAM" id="SSF102400">
    <property type="entry name" value="DNA polymerase III chi subunit"/>
    <property type="match status" value="1"/>
</dbReference>
<proteinExistence type="predicted"/>
<dbReference type="GO" id="GO:0003677">
    <property type="term" value="F:DNA binding"/>
    <property type="evidence" value="ECO:0007669"/>
    <property type="project" value="InterPro"/>
</dbReference>
<dbReference type="InterPro" id="IPR036768">
    <property type="entry name" value="PolIII_chi_sf"/>
</dbReference>
<dbReference type="RefSeq" id="WP_045361860.1">
    <property type="nucleotide sequence ID" value="NZ_AP018150.1"/>
</dbReference>
<reference evidence="1 2" key="1">
    <citation type="journal article" date="2018" name="Microbes Environ.">
        <title>Comparative Genomic Insights into Endofungal Lifestyles of Two Bacterial Endosymbionts, Mycoavidus cysteinexigens and Burkholderia rhizoxinica.</title>
        <authorList>
            <person name="Sharmin D."/>
            <person name="Guo Y."/>
            <person name="Nishizawa T."/>
            <person name="Ohshima S."/>
            <person name="Sato Y."/>
            <person name="Takashima Y."/>
            <person name="Narisawa K."/>
            <person name="Ohta H."/>
        </authorList>
    </citation>
    <scope>NUCLEOTIDE SEQUENCE [LARGE SCALE GENOMIC DNA]</scope>
    <source>
        <strain evidence="1 2">B1-EB</strain>
    </source>
</reference>
<dbReference type="GO" id="GO:0003887">
    <property type="term" value="F:DNA-directed DNA polymerase activity"/>
    <property type="evidence" value="ECO:0007669"/>
    <property type="project" value="InterPro"/>
</dbReference>